<dbReference type="RefSeq" id="WP_207397936.1">
    <property type="nucleotide sequence ID" value="NZ_JABRWO010000010.1"/>
</dbReference>
<dbReference type="PROSITE" id="PS51257">
    <property type="entry name" value="PROKAR_LIPOPROTEIN"/>
    <property type="match status" value="1"/>
</dbReference>
<dbReference type="Proteomes" id="UP000551616">
    <property type="component" value="Unassembled WGS sequence"/>
</dbReference>
<evidence type="ECO:0000313" key="1">
    <source>
        <dbReference type="EMBL" id="MBA2116535.1"/>
    </source>
</evidence>
<dbReference type="AlphaFoldDB" id="A0A7V8V7V8"/>
<dbReference type="EMBL" id="JABRWO010000010">
    <property type="protein sequence ID" value="MBA2116535.1"/>
    <property type="molecule type" value="Genomic_DNA"/>
</dbReference>
<gene>
    <name evidence="1" type="ORF">HOV93_37260</name>
</gene>
<protein>
    <recommendedName>
        <fullName evidence="3">Lipoprotein</fullName>
    </recommendedName>
</protein>
<name>A0A7V8V7V8_9BACT</name>
<evidence type="ECO:0008006" key="3">
    <source>
        <dbReference type="Google" id="ProtNLM"/>
    </source>
</evidence>
<accession>A0A7V8V7V8</accession>
<reference evidence="1 2" key="1">
    <citation type="submission" date="2020-05" db="EMBL/GenBank/DDBJ databases">
        <title>Bremerella alba sp. nov., a novel planctomycete isolated from the surface of the macroalga Fucus spiralis.</title>
        <authorList>
            <person name="Godinho O."/>
            <person name="Botelho R."/>
            <person name="Albuquerque L."/>
            <person name="Wiegand S."/>
            <person name="Da Costa M.S."/>
            <person name="Lobo-Da-Cunha A."/>
            <person name="Jogler C."/>
            <person name="Lage O.M."/>
        </authorList>
    </citation>
    <scope>NUCLEOTIDE SEQUENCE [LARGE SCALE GENOMIC DNA]</scope>
    <source>
        <strain evidence="1 2">FF15</strain>
    </source>
</reference>
<keyword evidence="2" id="KW-1185">Reference proteome</keyword>
<proteinExistence type="predicted"/>
<sequence length="144" mass="15584">MNLCKMICGEASGTRLWMLAVVCGVVSFSGCMNDDDAPRYQVSGMVTYAGVPVPSGLVKFEPDVENGGKGPGSYAPIKDGTFRTADRLCAGPMKVTICGFDGIPQEVVQDGQAKMKETRIFDEFPTQIQIKHEDTIVDFDVPQL</sequence>
<evidence type="ECO:0000313" key="2">
    <source>
        <dbReference type="Proteomes" id="UP000551616"/>
    </source>
</evidence>
<organism evidence="1 2">
    <name type="scientific">Bremerella alba</name>
    <dbReference type="NCBI Taxonomy" id="980252"/>
    <lineage>
        <taxon>Bacteria</taxon>
        <taxon>Pseudomonadati</taxon>
        <taxon>Planctomycetota</taxon>
        <taxon>Planctomycetia</taxon>
        <taxon>Pirellulales</taxon>
        <taxon>Pirellulaceae</taxon>
        <taxon>Bremerella</taxon>
    </lineage>
</organism>
<comment type="caution">
    <text evidence="1">The sequence shown here is derived from an EMBL/GenBank/DDBJ whole genome shotgun (WGS) entry which is preliminary data.</text>
</comment>